<dbReference type="InterPro" id="IPR001650">
    <property type="entry name" value="Helicase_C-like"/>
</dbReference>
<evidence type="ECO:0000256" key="9">
    <source>
        <dbReference type="ARBA" id="ARBA00048988"/>
    </source>
</evidence>
<dbReference type="SMART" id="SM00490">
    <property type="entry name" value="HELICc"/>
    <property type="match status" value="1"/>
</dbReference>
<dbReference type="PROSITE" id="PS51194">
    <property type="entry name" value="HELICASE_CTER"/>
    <property type="match status" value="1"/>
</dbReference>
<dbReference type="GO" id="GO:0005524">
    <property type="term" value="F:ATP binding"/>
    <property type="evidence" value="ECO:0007669"/>
    <property type="project" value="UniProtKB-KW"/>
</dbReference>
<evidence type="ECO:0000256" key="7">
    <source>
        <dbReference type="ARBA" id="ARBA00023204"/>
    </source>
</evidence>
<keyword evidence="4" id="KW-0378">Hydrolase</keyword>
<dbReference type="OrthoDB" id="2320933at2759"/>
<keyword evidence="8" id="KW-0539">Nucleus</keyword>
<dbReference type="GO" id="GO:0006281">
    <property type="term" value="P:DNA repair"/>
    <property type="evidence" value="ECO:0007669"/>
    <property type="project" value="UniProtKB-KW"/>
</dbReference>
<dbReference type="InterPro" id="IPR027417">
    <property type="entry name" value="P-loop_NTPase"/>
</dbReference>
<dbReference type="InterPro" id="IPR014001">
    <property type="entry name" value="Helicase_ATP-bd"/>
</dbReference>
<organism evidence="12 13">
    <name type="scientific">Trichinella zimbabwensis</name>
    <dbReference type="NCBI Taxonomy" id="268475"/>
    <lineage>
        <taxon>Eukaryota</taxon>
        <taxon>Metazoa</taxon>
        <taxon>Ecdysozoa</taxon>
        <taxon>Nematoda</taxon>
        <taxon>Enoplea</taxon>
        <taxon>Dorylaimia</taxon>
        <taxon>Trichinellida</taxon>
        <taxon>Trichinellidae</taxon>
        <taxon>Trichinella</taxon>
    </lineage>
</organism>
<evidence type="ECO:0000259" key="10">
    <source>
        <dbReference type="PROSITE" id="PS51192"/>
    </source>
</evidence>
<dbReference type="PROSITE" id="PS51192">
    <property type="entry name" value="HELICASE_ATP_BIND_1"/>
    <property type="match status" value="1"/>
</dbReference>
<keyword evidence="13" id="KW-1185">Reference proteome</keyword>
<dbReference type="Pfam" id="PF00270">
    <property type="entry name" value="DEAD"/>
    <property type="match status" value="1"/>
</dbReference>
<dbReference type="Gene3D" id="1.10.3380.20">
    <property type="match status" value="1"/>
</dbReference>
<dbReference type="GO" id="GO:0003676">
    <property type="term" value="F:nucleic acid binding"/>
    <property type="evidence" value="ECO:0007669"/>
    <property type="project" value="InterPro"/>
</dbReference>
<dbReference type="SUPFAM" id="SSF158702">
    <property type="entry name" value="Sec63 N-terminal domain-like"/>
    <property type="match status" value="1"/>
</dbReference>
<gene>
    <name evidence="12" type="primary">Helq</name>
    <name evidence="12" type="ORF">T11_6052</name>
</gene>
<dbReference type="CDD" id="cd18026">
    <property type="entry name" value="DEXHc_POLQ-like"/>
    <property type="match status" value="1"/>
</dbReference>
<reference evidence="12 13" key="1">
    <citation type="submission" date="2015-01" db="EMBL/GenBank/DDBJ databases">
        <title>Evolution of Trichinella species and genotypes.</title>
        <authorList>
            <person name="Korhonen P.K."/>
            <person name="Edoardo P."/>
            <person name="Giuseppe L.R."/>
            <person name="Gasser R.B."/>
        </authorList>
    </citation>
    <scope>NUCLEOTIDE SEQUENCE [LARGE SCALE GENOMIC DNA]</scope>
    <source>
        <strain evidence="12">ISS1029</strain>
    </source>
</reference>
<dbReference type="GO" id="GO:0043138">
    <property type="term" value="F:3'-5' DNA helicase activity"/>
    <property type="evidence" value="ECO:0007669"/>
    <property type="project" value="UniProtKB-EC"/>
</dbReference>
<dbReference type="Pfam" id="PF21099">
    <property type="entry name" value="POLQ_helical"/>
    <property type="match status" value="1"/>
</dbReference>
<dbReference type="Pfam" id="PF00271">
    <property type="entry name" value="Helicase_C"/>
    <property type="match status" value="1"/>
</dbReference>
<accession>A0A0V1H626</accession>
<dbReference type="InterPro" id="IPR050474">
    <property type="entry name" value="Hel308_SKI2-like"/>
</dbReference>
<dbReference type="SUPFAM" id="SSF52540">
    <property type="entry name" value="P-loop containing nucleoside triphosphate hydrolases"/>
    <property type="match status" value="1"/>
</dbReference>
<dbReference type="InterPro" id="IPR036390">
    <property type="entry name" value="WH_DNA-bd_sf"/>
</dbReference>
<dbReference type="EMBL" id="JYDP01000128">
    <property type="protein sequence ID" value="KRZ05963.1"/>
    <property type="molecule type" value="Genomic_DNA"/>
</dbReference>
<evidence type="ECO:0000259" key="11">
    <source>
        <dbReference type="PROSITE" id="PS51194"/>
    </source>
</evidence>
<comment type="subcellular location">
    <subcellularLocation>
        <location evidence="1">Nucleus</location>
    </subcellularLocation>
</comment>
<dbReference type="SUPFAM" id="SSF46785">
    <property type="entry name" value="Winged helix' DNA-binding domain"/>
    <property type="match status" value="1"/>
</dbReference>
<keyword evidence="3" id="KW-0227">DNA damage</keyword>
<evidence type="ECO:0000313" key="12">
    <source>
        <dbReference type="EMBL" id="KRZ05963.1"/>
    </source>
</evidence>
<evidence type="ECO:0000256" key="4">
    <source>
        <dbReference type="ARBA" id="ARBA00022801"/>
    </source>
</evidence>
<dbReference type="GO" id="GO:0016787">
    <property type="term" value="F:hydrolase activity"/>
    <property type="evidence" value="ECO:0007669"/>
    <property type="project" value="UniProtKB-KW"/>
</dbReference>
<evidence type="ECO:0000256" key="6">
    <source>
        <dbReference type="ARBA" id="ARBA00022840"/>
    </source>
</evidence>
<evidence type="ECO:0000256" key="5">
    <source>
        <dbReference type="ARBA" id="ARBA00022806"/>
    </source>
</evidence>
<evidence type="ECO:0000256" key="2">
    <source>
        <dbReference type="ARBA" id="ARBA00022741"/>
    </source>
</evidence>
<dbReference type="SMART" id="SM00487">
    <property type="entry name" value="DEXDc"/>
    <property type="match status" value="1"/>
</dbReference>
<comment type="catalytic activity">
    <reaction evidence="9">
        <text>ATP + H2O = ADP + phosphate + H(+)</text>
        <dbReference type="Rhea" id="RHEA:13065"/>
        <dbReference type="ChEBI" id="CHEBI:15377"/>
        <dbReference type="ChEBI" id="CHEBI:15378"/>
        <dbReference type="ChEBI" id="CHEBI:30616"/>
        <dbReference type="ChEBI" id="CHEBI:43474"/>
        <dbReference type="ChEBI" id="CHEBI:456216"/>
        <dbReference type="EC" id="5.6.2.4"/>
    </reaction>
</comment>
<comment type="caution">
    <text evidence="12">The sequence shown here is derived from an EMBL/GenBank/DDBJ whole genome shotgun (WGS) entry which is preliminary data.</text>
</comment>
<evidence type="ECO:0000256" key="1">
    <source>
        <dbReference type="ARBA" id="ARBA00004123"/>
    </source>
</evidence>
<feature type="domain" description="Helicase ATP-binding" evidence="10">
    <location>
        <begin position="146"/>
        <end position="319"/>
    </location>
</feature>
<dbReference type="FunFam" id="3.40.50.300:FF:000813">
    <property type="entry name" value="helicase POLQ-like isoform X1"/>
    <property type="match status" value="1"/>
</dbReference>
<keyword evidence="2" id="KW-0547">Nucleotide-binding</keyword>
<dbReference type="AlphaFoldDB" id="A0A0V1H626"/>
<sequence length="1191" mass="133873">MATTSTATNQANEPLLRIALKRYQTNLDFLTAVMHNSVCDDFSSLGMKSDGVIEEFNDSFFMDSFANSIPVFTSVTSSEHSELDPPDEKRACSLQSQLYQRFQANAVRPQSEEEAIYGLPSNLIEALKKHRGISSLYDWQKAVLSHPSIVSGRNLIITLPTGGGKTLLAEILILKQLLCQQKDALFVLPYVSIVQEKVKGLLPLGLDLEFLVEEYASNKGRIPPIKRRRKKSVYVSTIEKAQALVNSLFESKKIGNLGLVIIDELHLIGVGGNRGAALEQLISKLLYCSQNCQLIGISATLSNLEDLTTFLKADLFTANFRPVSLTEYVKIENILYKVNSNINCRDSLLEFYRHLPTAQKSRDPDNLSFLVNEVIPSASCLVFCPTKKSAENVCIMLSQVLPSELTDHKSKEKRKLLEDMVEECGKKLCSIQKRCIPYGLAYHHSGLTTDERRLIQDAFLEGTLCVLCCTSTLAAGVNLPAKRVILRSLTIGNRLIMKQEYTQMTGRAGRAGLDDSGESITVIQRNQKDQLEELLTNVTEQCRSSLMDDNGRGLKNLLLSIIGLEMICSKADLIAFFKKTLFYIQFKNSSEISATDLFEDSLRYLVNEGFILINRKNKTTFSSDSIMVQITNFGKAVCKSGIDIQISKQVYSDLTIASQSMMLTTRLHLIYCSIPYTNQEELSISWDALYNEYNKLDKCEMKMLEAFGVDMCYIIKRKQGIAASKDLLNLSTLNRVYAALILRQIWNQRNLWDVAADFAVSRGYIQHLIQSAASFASSLLRFCEQMEDLWALKSLLSDFSRALAYCVRAELIPLMEIQGVQKARALQLYNAGFTTVASVARSDVLTLISSVDHLSMKQAAQMISSAKMILNEKVEALMEQAEEVLGKQDSSDFKLNFSFRTKLFNWFKKRNFISDCQVGCNCNSSIIEKEEEQERKMETPIDGKLLSVNTTPMSQKSASRDSLLTTSTLFSVSSVASHESLKINMLGKASINNRRGFVLEKMLETNSSKHFPINDCAKFKFGEFAFLRSNSLSDFAEKKKATIDLLSPCNSMFSMKSFECPSNELFSFSNENKSTVSLKAINACCYSNSNVAVANDHQLRRSVSVECLLVFQRRQQILWQNLISVSKFIAERTLMENFNSSTIPHHGENNFSNSKQINNTNNMNTVTVSQQEKENIILRWLQSHKLKQDAK</sequence>
<keyword evidence="6" id="KW-0067">ATP-binding</keyword>
<protein>
    <submittedName>
        <fullName evidence="12">Helicase POLQ-like</fullName>
    </submittedName>
</protein>
<dbReference type="PANTHER" id="PTHR47961:SF12">
    <property type="entry name" value="HELICASE POLQ-LIKE"/>
    <property type="match status" value="1"/>
</dbReference>
<name>A0A0V1H626_9BILA</name>
<evidence type="ECO:0000256" key="3">
    <source>
        <dbReference type="ARBA" id="ARBA00022763"/>
    </source>
</evidence>
<dbReference type="InterPro" id="IPR048960">
    <property type="entry name" value="POLQ-like_helical"/>
</dbReference>
<dbReference type="Gene3D" id="3.40.50.300">
    <property type="entry name" value="P-loop containing nucleotide triphosphate hydrolases"/>
    <property type="match status" value="2"/>
</dbReference>
<evidence type="ECO:0000313" key="13">
    <source>
        <dbReference type="Proteomes" id="UP000055024"/>
    </source>
</evidence>
<dbReference type="GO" id="GO:0005634">
    <property type="term" value="C:nucleus"/>
    <property type="evidence" value="ECO:0007669"/>
    <property type="project" value="UniProtKB-SubCell"/>
</dbReference>
<keyword evidence="5 12" id="KW-0347">Helicase</keyword>
<dbReference type="InterPro" id="IPR046931">
    <property type="entry name" value="HTH_61"/>
</dbReference>
<proteinExistence type="predicted"/>
<dbReference type="InterPro" id="IPR011545">
    <property type="entry name" value="DEAD/DEAH_box_helicase_dom"/>
</dbReference>
<dbReference type="Proteomes" id="UP000055024">
    <property type="component" value="Unassembled WGS sequence"/>
</dbReference>
<dbReference type="PANTHER" id="PTHR47961">
    <property type="entry name" value="DNA POLYMERASE THETA, PUTATIVE (AFU_ORTHOLOGUE AFUA_1G05260)-RELATED"/>
    <property type="match status" value="1"/>
</dbReference>
<feature type="domain" description="Helicase C-terminal" evidence="11">
    <location>
        <begin position="366"/>
        <end position="558"/>
    </location>
</feature>
<keyword evidence="7" id="KW-0234">DNA repair</keyword>
<evidence type="ECO:0000256" key="8">
    <source>
        <dbReference type="ARBA" id="ARBA00023242"/>
    </source>
</evidence>
<feature type="non-terminal residue" evidence="12">
    <location>
        <position position="1191"/>
    </location>
</feature>
<dbReference type="Pfam" id="PF20470">
    <property type="entry name" value="HTH_61"/>
    <property type="match status" value="1"/>
</dbReference>
<dbReference type="CDD" id="cd18795">
    <property type="entry name" value="SF2_C_Ski2"/>
    <property type="match status" value="1"/>
</dbReference>